<dbReference type="GO" id="GO:0003700">
    <property type="term" value="F:DNA-binding transcription factor activity"/>
    <property type="evidence" value="ECO:0007669"/>
    <property type="project" value="InterPro"/>
</dbReference>
<dbReference type="SUPFAM" id="SSF46689">
    <property type="entry name" value="Homeodomain-like"/>
    <property type="match status" value="1"/>
</dbReference>
<dbReference type="GO" id="GO:0043565">
    <property type="term" value="F:sequence-specific DNA binding"/>
    <property type="evidence" value="ECO:0007669"/>
    <property type="project" value="InterPro"/>
</dbReference>
<proteinExistence type="predicted"/>
<dbReference type="Pfam" id="PF12833">
    <property type="entry name" value="HTH_18"/>
    <property type="match status" value="1"/>
</dbReference>
<keyword evidence="1" id="KW-0805">Transcription regulation</keyword>
<accession>A0A6B9ZN70</accession>
<evidence type="ECO:0000313" key="5">
    <source>
        <dbReference type="EMBL" id="QHS63329.1"/>
    </source>
</evidence>
<dbReference type="InterPro" id="IPR009057">
    <property type="entry name" value="Homeodomain-like_sf"/>
</dbReference>
<dbReference type="EMBL" id="CP048113">
    <property type="protein sequence ID" value="QHS63329.1"/>
    <property type="molecule type" value="Genomic_DNA"/>
</dbReference>
<evidence type="ECO:0000256" key="1">
    <source>
        <dbReference type="ARBA" id="ARBA00023015"/>
    </source>
</evidence>
<feature type="domain" description="HTH araC/xylS-type" evidence="4">
    <location>
        <begin position="201"/>
        <end position="302"/>
    </location>
</feature>
<dbReference type="RefSeq" id="WP_162335045.1">
    <property type="nucleotide sequence ID" value="NZ_CP048113.1"/>
</dbReference>
<dbReference type="InterPro" id="IPR018060">
    <property type="entry name" value="HTH_AraC"/>
</dbReference>
<gene>
    <name evidence="5" type="ORF">GWR21_28200</name>
</gene>
<sequence>MEQKKSPHIFHSVSELHSALGLPAPQHPLLSIADYAQITADVTALSKGLVLNFYKISFKFNFKGRFKYGQQYYDFDEGGLSFSAPMQVISAAEEEADYSGLTLLIHPDFLRNYPIAKTIRNYGFFDYAVNEALFLSEQEKAVITGIFESIQRELQSSIDHFSQDIIISQIEQLLNYSNRFYNRQFITRKAAHNDHLAALDQLLNDYFNNNTALFNGMPGVEMIAGQLGVSQRYLSDMLRSLVGLNTQQYLQTWMISKAKELLSTTSLTIGEIAYQLGFEYPQSFNKFFRKQTAQSPRDFRNSFN</sequence>
<dbReference type="Proteomes" id="UP000476411">
    <property type="component" value="Chromosome"/>
</dbReference>
<dbReference type="PANTHER" id="PTHR43280:SF32">
    <property type="entry name" value="TRANSCRIPTIONAL REGULATORY PROTEIN"/>
    <property type="match status" value="1"/>
</dbReference>
<keyword evidence="6" id="KW-1185">Reference proteome</keyword>
<dbReference type="AlphaFoldDB" id="A0A6B9ZN70"/>
<organism evidence="5 6">
    <name type="scientific">Chitinophaga agri</name>
    <dbReference type="NCBI Taxonomy" id="2703787"/>
    <lineage>
        <taxon>Bacteria</taxon>
        <taxon>Pseudomonadati</taxon>
        <taxon>Bacteroidota</taxon>
        <taxon>Chitinophagia</taxon>
        <taxon>Chitinophagales</taxon>
        <taxon>Chitinophagaceae</taxon>
        <taxon>Chitinophaga</taxon>
    </lineage>
</organism>
<keyword evidence="3" id="KW-0804">Transcription</keyword>
<dbReference type="PANTHER" id="PTHR43280">
    <property type="entry name" value="ARAC-FAMILY TRANSCRIPTIONAL REGULATOR"/>
    <property type="match status" value="1"/>
</dbReference>
<reference evidence="5 6" key="1">
    <citation type="submission" date="2020-01" db="EMBL/GenBank/DDBJ databases">
        <title>Complete genome sequence of Chitinophaga sp. H33E-04 isolated from quinoa roots.</title>
        <authorList>
            <person name="Weon H.-Y."/>
            <person name="Lee S.A."/>
        </authorList>
    </citation>
    <scope>NUCLEOTIDE SEQUENCE [LARGE SCALE GENOMIC DNA]</scope>
    <source>
        <strain evidence="5 6">H33E-04</strain>
    </source>
</reference>
<protein>
    <submittedName>
        <fullName evidence="5">Helix-turn-helix transcriptional regulator</fullName>
    </submittedName>
</protein>
<dbReference type="SMART" id="SM00342">
    <property type="entry name" value="HTH_ARAC"/>
    <property type="match status" value="1"/>
</dbReference>
<evidence type="ECO:0000313" key="6">
    <source>
        <dbReference type="Proteomes" id="UP000476411"/>
    </source>
</evidence>
<evidence type="ECO:0000256" key="3">
    <source>
        <dbReference type="ARBA" id="ARBA00023163"/>
    </source>
</evidence>
<dbReference type="Gene3D" id="1.10.10.60">
    <property type="entry name" value="Homeodomain-like"/>
    <property type="match status" value="2"/>
</dbReference>
<name>A0A6B9ZN70_9BACT</name>
<evidence type="ECO:0000256" key="2">
    <source>
        <dbReference type="ARBA" id="ARBA00023125"/>
    </source>
</evidence>
<dbReference type="PROSITE" id="PS01124">
    <property type="entry name" value="HTH_ARAC_FAMILY_2"/>
    <property type="match status" value="1"/>
</dbReference>
<dbReference type="KEGG" id="chih:GWR21_28200"/>
<keyword evidence="2" id="KW-0238">DNA-binding</keyword>
<evidence type="ECO:0000259" key="4">
    <source>
        <dbReference type="PROSITE" id="PS01124"/>
    </source>
</evidence>